<dbReference type="Proteomes" id="UP000199140">
    <property type="component" value="Unassembled WGS sequence"/>
</dbReference>
<keyword evidence="4" id="KW-1185">Reference proteome</keyword>
<dbReference type="EMBL" id="CP015367">
    <property type="protein sequence ID" value="APT32804.1"/>
    <property type="molecule type" value="Genomic_DNA"/>
</dbReference>
<dbReference type="KEGG" id="mphy:MCBMB27_03513"/>
<accession>A0AAE8L8T9</accession>
<evidence type="ECO:0000313" key="2">
    <source>
        <dbReference type="EMBL" id="APT32804.1"/>
    </source>
</evidence>
<proteinExistence type="predicted"/>
<evidence type="ECO:0000256" key="1">
    <source>
        <dbReference type="SAM" id="MobiDB-lite"/>
    </source>
</evidence>
<dbReference type="EMBL" id="FOPK01000027">
    <property type="protein sequence ID" value="SFH48401.1"/>
    <property type="molecule type" value="Genomic_DNA"/>
</dbReference>
<evidence type="ECO:0000313" key="5">
    <source>
        <dbReference type="Proteomes" id="UP000199140"/>
    </source>
</evidence>
<evidence type="ECO:0000313" key="4">
    <source>
        <dbReference type="Proteomes" id="UP000185487"/>
    </source>
</evidence>
<reference evidence="2 4" key="1">
    <citation type="submission" date="2016-04" db="EMBL/GenBank/DDBJ databases">
        <title>Complete genome sequencing and analysis of CBMB27, Methylobacterium phyllosphaerae isolated from leaf tissues of rice (Oryza sativa L.).</title>
        <authorList>
            <person name="Lee Y."/>
            <person name="Hwangbo K."/>
            <person name="Chung H."/>
            <person name="Yoo J."/>
            <person name="Kim K.Y."/>
            <person name="Sa T.M."/>
            <person name="Um Y."/>
            <person name="Madhaiyan M."/>
        </authorList>
    </citation>
    <scope>NUCLEOTIDE SEQUENCE [LARGE SCALE GENOMIC DNA]</scope>
    <source>
        <strain evidence="2 4">CBMB27</strain>
    </source>
</reference>
<reference evidence="3 5" key="2">
    <citation type="submission" date="2016-10" db="EMBL/GenBank/DDBJ databases">
        <authorList>
            <person name="Varghese N."/>
            <person name="Submissions S."/>
        </authorList>
    </citation>
    <scope>NUCLEOTIDE SEQUENCE [LARGE SCALE GENOMIC DNA]</scope>
    <source>
        <strain evidence="3 5">CBMB27</strain>
    </source>
</reference>
<evidence type="ECO:0000313" key="3">
    <source>
        <dbReference type="EMBL" id="SFH48401.1"/>
    </source>
</evidence>
<feature type="region of interest" description="Disordered" evidence="1">
    <location>
        <begin position="63"/>
        <end position="84"/>
    </location>
</feature>
<name>A0AAE8L8T9_9HYPH</name>
<feature type="compositionally biased region" description="Gly residues" evidence="1">
    <location>
        <begin position="75"/>
        <end position="84"/>
    </location>
</feature>
<gene>
    <name evidence="2" type="ORF">MCBMB27_03513</name>
    <name evidence="3" type="ORF">SAMN05192567_12716</name>
</gene>
<protein>
    <submittedName>
        <fullName evidence="3">Uncharacterized protein</fullName>
    </submittedName>
</protein>
<sequence length="84" mass="8914">MTGGGADCPVLPLCPPPSEFGSAESTLLTRWRTFWRDLPLARAGAVDRLLYRWVRPADIAARSVGSTEGRDGRDGGVGMGGVRA</sequence>
<dbReference type="AlphaFoldDB" id="A0AAE8L8T9"/>
<organism evidence="3 5">
    <name type="scientific">Methylobacterium phyllosphaerae</name>
    <dbReference type="NCBI Taxonomy" id="418223"/>
    <lineage>
        <taxon>Bacteria</taxon>
        <taxon>Pseudomonadati</taxon>
        <taxon>Pseudomonadota</taxon>
        <taxon>Alphaproteobacteria</taxon>
        <taxon>Hyphomicrobiales</taxon>
        <taxon>Methylobacteriaceae</taxon>
        <taxon>Methylobacterium</taxon>
    </lineage>
</organism>
<dbReference type="Proteomes" id="UP000185487">
    <property type="component" value="Chromosome"/>
</dbReference>